<accession>A0A9D1D6H2</accession>
<evidence type="ECO:0000313" key="2">
    <source>
        <dbReference type="EMBL" id="HIR09416.1"/>
    </source>
</evidence>
<name>A0A9D1D6H2_9FIRM</name>
<dbReference type="AlphaFoldDB" id="A0A9D1D6H2"/>
<keyword evidence="1" id="KW-1133">Transmembrane helix</keyword>
<evidence type="ECO:0000313" key="3">
    <source>
        <dbReference type="Proteomes" id="UP000824258"/>
    </source>
</evidence>
<sequence length="198" mass="21622">MQTDLRGQNHKEKKSGGEVKRSLRFVGTAAAVLVVLGLVLGLQQILFPNRLEKTCQGMLLYADGTDPEAVTVTVRGTYTAATSISQEETFLGGADGGLFVNGMLLARNVPFSETTSDYCCIRDDNTHVLLSAEKEMNSVVAEFWYDQEAGAIVPEGEGQLCLLLAPAADEAEAEEKVEAFLALPETKLWLPEFTWEFE</sequence>
<evidence type="ECO:0000256" key="1">
    <source>
        <dbReference type="SAM" id="Phobius"/>
    </source>
</evidence>
<proteinExistence type="predicted"/>
<gene>
    <name evidence="2" type="ORF">IAA70_03315</name>
</gene>
<dbReference type="EMBL" id="DVGD01000096">
    <property type="protein sequence ID" value="HIR09416.1"/>
    <property type="molecule type" value="Genomic_DNA"/>
</dbReference>
<protein>
    <submittedName>
        <fullName evidence="2">Uncharacterized protein</fullName>
    </submittedName>
</protein>
<reference evidence="2" key="2">
    <citation type="journal article" date="2021" name="PeerJ">
        <title>Extensive microbial diversity within the chicken gut microbiome revealed by metagenomics and culture.</title>
        <authorList>
            <person name="Gilroy R."/>
            <person name="Ravi A."/>
            <person name="Getino M."/>
            <person name="Pursley I."/>
            <person name="Horton D.L."/>
            <person name="Alikhan N.F."/>
            <person name="Baker D."/>
            <person name="Gharbi K."/>
            <person name="Hall N."/>
            <person name="Watson M."/>
            <person name="Adriaenssens E.M."/>
            <person name="Foster-Nyarko E."/>
            <person name="Jarju S."/>
            <person name="Secka A."/>
            <person name="Antonio M."/>
            <person name="Oren A."/>
            <person name="Chaudhuri R.R."/>
            <person name="La Ragione R."/>
            <person name="Hildebrand F."/>
            <person name="Pallen M.J."/>
        </authorList>
    </citation>
    <scope>NUCLEOTIDE SEQUENCE</scope>
    <source>
        <strain evidence="2">ChiHjej9B8-7071</strain>
    </source>
</reference>
<dbReference type="Proteomes" id="UP000824258">
    <property type="component" value="Unassembled WGS sequence"/>
</dbReference>
<keyword evidence="1" id="KW-0472">Membrane</keyword>
<organism evidence="2 3">
    <name type="scientific">Candidatus Avoscillospira stercoripullorum</name>
    <dbReference type="NCBI Taxonomy" id="2840709"/>
    <lineage>
        <taxon>Bacteria</taxon>
        <taxon>Bacillati</taxon>
        <taxon>Bacillota</taxon>
        <taxon>Clostridia</taxon>
        <taxon>Eubacteriales</taxon>
        <taxon>Oscillospiraceae</taxon>
        <taxon>Oscillospiraceae incertae sedis</taxon>
        <taxon>Candidatus Avoscillospira</taxon>
    </lineage>
</organism>
<keyword evidence="1" id="KW-0812">Transmembrane</keyword>
<comment type="caution">
    <text evidence="2">The sequence shown here is derived from an EMBL/GenBank/DDBJ whole genome shotgun (WGS) entry which is preliminary data.</text>
</comment>
<reference evidence="2" key="1">
    <citation type="submission" date="2020-10" db="EMBL/GenBank/DDBJ databases">
        <authorList>
            <person name="Gilroy R."/>
        </authorList>
    </citation>
    <scope>NUCLEOTIDE SEQUENCE</scope>
    <source>
        <strain evidence="2">ChiHjej9B8-7071</strain>
    </source>
</reference>
<feature type="transmembrane region" description="Helical" evidence="1">
    <location>
        <begin position="21"/>
        <end position="42"/>
    </location>
</feature>